<organism evidence="5">
    <name type="scientific">Vecturithrix granuli</name>
    <dbReference type="NCBI Taxonomy" id="1499967"/>
    <lineage>
        <taxon>Bacteria</taxon>
        <taxon>Candidatus Moduliflexota</taxon>
        <taxon>Candidatus Vecturitrichia</taxon>
        <taxon>Candidatus Vecturitrichales</taxon>
        <taxon>Candidatus Vecturitrichaceae</taxon>
        <taxon>Candidatus Vecturithrix</taxon>
    </lineage>
</organism>
<dbReference type="Gene3D" id="3.40.50.720">
    <property type="entry name" value="NAD(P)-binding Rossmann-like Domain"/>
    <property type="match status" value="1"/>
</dbReference>
<name>A0A081C553_VECG1</name>
<dbReference type="InterPro" id="IPR002347">
    <property type="entry name" value="SDR_fam"/>
</dbReference>
<feature type="domain" description="Ketoreductase" evidence="4">
    <location>
        <begin position="7"/>
        <end position="192"/>
    </location>
</feature>
<gene>
    <name evidence="5" type="ORF">U27_06693</name>
</gene>
<dbReference type="PRINTS" id="PR00080">
    <property type="entry name" value="SDRFAMILY"/>
</dbReference>
<dbReference type="PROSITE" id="PS00061">
    <property type="entry name" value="ADH_SHORT"/>
    <property type="match status" value="1"/>
</dbReference>
<dbReference type="SMART" id="SM00822">
    <property type="entry name" value="PKS_KR"/>
    <property type="match status" value="1"/>
</dbReference>
<protein>
    <submittedName>
        <fullName evidence="5">Short chain dehydrogenase, putative</fullName>
    </submittedName>
</protein>
<accession>A0A081C553</accession>
<evidence type="ECO:0000313" key="5">
    <source>
        <dbReference type="EMBL" id="GAK59708.1"/>
    </source>
</evidence>
<dbReference type="PANTHER" id="PTHR44196:SF3">
    <property type="entry name" value="SHORT CHAIN DEHYDROGENASE FAMILY PROTEIN"/>
    <property type="match status" value="1"/>
</dbReference>
<dbReference type="eggNOG" id="COG1028">
    <property type="taxonomic scope" value="Bacteria"/>
</dbReference>
<dbReference type="PANTHER" id="PTHR44196">
    <property type="entry name" value="DEHYDROGENASE/REDUCTASE SDR FAMILY MEMBER 7B"/>
    <property type="match status" value="1"/>
</dbReference>
<keyword evidence="6" id="KW-1185">Reference proteome</keyword>
<dbReference type="AlphaFoldDB" id="A0A081C553"/>
<dbReference type="InterPro" id="IPR036291">
    <property type="entry name" value="NAD(P)-bd_dom_sf"/>
</dbReference>
<dbReference type="Pfam" id="PF00106">
    <property type="entry name" value="adh_short"/>
    <property type="match status" value="1"/>
</dbReference>
<dbReference type="PRINTS" id="PR00081">
    <property type="entry name" value="GDHRDH"/>
</dbReference>
<dbReference type="GO" id="GO:0016020">
    <property type="term" value="C:membrane"/>
    <property type="evidence" value="ECO:0007669"/>
    <property type="project" value="TreeGrafter"/>
</dbReference>
<keyword evidence="2" id="KW-0560">Oxidoreductase</keyword>
<evidence type="ECO:0000256" key="2">
    <source>
        <dbReference type="ARBA" id="ARBA00023002"/>
    </source>
</evidence>
<dbReference type="EMBL" id="DF820470">
    <property type="protein sequence ID" value="GAK59708.1"/>
    <property type="molecule type" value="Genomic_DNA"/>
</dbReference>
<reference evidence="5" key="1">
    <citation type="journal article" date="2015" name="PeerJ">
        <title>First genomic representation of candidate bacterial phylum KSB3 points to enhanced environmental sensing as a trigger of wastewater bulking.</title>
        <authorList>
            <person name="Sekiguchi Y."/>
            <person name="Ohashi A."/>
            <person name="Parks D.H."/>
            <person name="Yamauchi T."/>
            <person name="Tyson G.W."/>
            <person name="Hugenholtz P."/>
        </authorList>
    </citation>
    <scope>NUCLEOTIDE SEQUENCE [LARGE SCALE GENOMIC DNA]</scope>
</reference>
<comment type="similarity">
    <text evidence="1 3">Belongs to the short-chain dehydrogenases/reductases (SDR) family.</text>
</comment>
<dbReference type="Proteomes" id="UP000030661">
    <property type="component" value="Unassembled WGS sequence"/>
</dbReference>
<dbReference type="SUPFAM" id="SSF51735">
    <property type="entry name" value="NAD(P)-binding Rossmann-fold domains"/>
    <property type="match status" value="1"/>
</dbReference>
<proteinExistence type="inferred from homology"/>
<evidence type="ECO:0000256" key="3">
    <source>
        <dbReference type="RuleBase" id="RU000363"/>
    </source>
</evidence>
<dbReference type="HOGENOM" id="CLU_010194_2_1_0"/>
<dbReference type="STRING" id="1499967.U27_06693"/>
<evidence type="ECO:0000259" key="4">
    <source>
        <dbReference type="SMART" id="SM00822"/>
    </source>
</evidence>
<dbReference type="InterPro" id="IPR057326">
    <property type="entry name" value="KR_dom"/>
</dbReference>
<dbReference type="CDD" id="cd05233">
    <property type="entry name" value="SDR_c"/>
    <property type="match status" value="1"/>
</dbReference>
<sequence length="289" mass="31541">MKTFQQKVAVITGAGSGIGRELAIQLAQKGVHIAIADIQEEQLHETANLLVQYHVTVSTHVLDVSQREAVYRFADDVIARHKGVHIVINNAGVALSNVQVNQMAYEDFEWVLGVNLWGVVYGTKAFLPHLLKQSEANLVNTSSLYGLTAVAKAAAYCTSKFAVRGFTEALRQELCQTPVAVTVVHPGGIRTCIARNTRPATNGDIISNPEHAVQHFEQQAQTSAVDAARLIIEGIRRNTPRVIIGKDAKFLDLLGRLKPGSYDAFMLKHIVHEDEKAYAAAGKLETSQV</sequence>
<evidence type="ECO:0000256" key="1">
    <source>
        <dbReference type="ARBA" id="ARBA00006484"/>
    </source>
</evidence>
<dbReference type="GO" id="GO:0016491">
    <property type="term" value="F:oxidoreductase activity"/>
    <property type="evidence" value="ECO:0007669"/>
    <property type="project" value="UniProtKB-KW"/>
</dbReference>
<dbReference type="InterPro" id="IPR020904">
    <property type="entry name" value="Sc_DH/Rdtase_CS"/>
</dbReference>
<evidence type="ECO:0000313" key="6">
    <source>
        <dbReference type="Proteomes" id="UP000030661"/>
    </source>
</evidence>